<sequence>MSLPAPVERTPLHTRRITFRGYHRHDGLWDIEAELTDAKAYPFTSPGLGTLPPETLIHNMAIRATLDETLTIREIAATMNGKPQTECALATHPMQQLVGCTMGPGWRATLEKHLGGIKGCTHLRELMFNMATAAFQTIPTHHELLRRQAGEPVGEVDRPPYHLGKCMSWDFNGPLVQKHFPQFHGWQPLNRMK</sequence>
<organism evidence="1 2">
    <name type="scientific">Variovorax rhizosphaerae</name>
    <dbReference type="NCBI Taxonomy" id="1836200"/>
    <lineage>
        <taxon>Bacteria</taxon>
        <taxon>Pseudomonadati</taxon>
        <taxon>Pseudomonadota</taxon>
        <taxon>Betaproteobacteria</taxon>
        <taxon>Burkholderiales</taxon>
        <taxon>Comamonadaceae</taxon>
        <taxon>Variovorax</taxon>
    </lineage>
</organism>
<dbReference type="Proteomes" id="UP001385892">
    <property type="component" value="Unassembled WGS sequence"/>
</dbReference>
<comment type="caution">
    <text evidence="1">The sequence shown here is derived from an EMBL/GenBank/DDBJ whole genome shotgun (WGS) entry which is preliminary data.</text>
</comment>
<dbReference type="EMBL" id="JBBKZT010000020">
    <property type="protein sequence ID" value="MEJ8851241.1"/>
    <property type="molecule type" value="Genomic_DNA"/>
</dbReference>
<proteinExistence type="predicted"/>
<protein>
    <submittedName>
        <fullName evidence="1">DUF2889 domain-containing protein</fullName>
    </submittedName>
</protein>
<keyword evidence="2" id="KW-1185">Reference proteome</keyword>
<evidence type="ECO:0000313" key="2">
    <source>
        <dbReference type="Proteomes" id="UP001385892"/>
    </source>
</evidence>
<dbReference type="RefSeq" id="WP_340346794.1">
    <property type="nucleotide sequence ID" value="NZ_JBBKZT010000020.1"/>
</dbReference>
<evidence type="ECO:0000313" key="1">
    <source>
        <dbReference type="EMBL" id="MEJ8851241.1"/>
    </source>
</evidence>
<name>A0ABU8WUN6_9BURK</name>
<reference evidence="1 2" key="1">
    <citation type="submission" date="2024-03" db="EMBL/GenBank/DDBJ databases">
        <title>Novel species of the genus Variovorax.</title>
        <authorList>
            <person name="Liu Q."/>
            <person name="Xin Y.-H."/>
        </authorList>
    </citation>
    <scope>NUCLEOTIDE SEQUENCE [LARGE SCALE GENOMIC DNA]</scope>
    <source>
        <strain evidence="1 2">KACC 18900</strain>
    </source>
</reference>
<dbReference type="Pfam" id="PF11136">
    <property type="entry name" value="DUF2889"/>
    <property type="match status" value="1"/>
</dbReference>
<accession>A0ABU8WUN6</accession>
<gene>
    <name evidence="1" type="ORF">WKW82_31710</name>
</gene>
<dbReference type="InterPro" id="IPR021312">
    <property type="entry name" value="DUF2889"/>
</dbReference>